<keyword evidence="6" id="KW-0732">Signal</keyword>
<keyword evidence="3" id="KW-0813">Transport</keyword>
<evidence type="ECO:0000256" key="5">
    <source>
        <dbReference type="ARBA" id="ARBA00022692"/>
    </source>
</evidence>
<evidence type="ECO:0000313" key="12">
    <source>
        <dbReference type="EMBL" id="SME97220.1"/>
    </source>
</evidence>
<reference evidence="13" key="1">
    <citation type="submission" date="2017-04" db="EMBL/GenBank/DDBJ databases">
        <authorList>
            <person name="Varghese N."/>
            <person name="Submissions S."/>
        </authorList>
    </citation>
    <scope>NUCLEOTIDE SEQUENCE [LARGE SCALE GENOMIC DNA]</scope>
    <source>
        <strain evidence="13">RKEM611</strain>
    </source>
</reference>
<dbReference type="OrthoDB" id="8173690at2"/>
<evidence type="ECO:0000256" key="9">
    <source>
        <dbReference type="ARBA" id="ARBA00023136"/>
    </source>
</evidence>
<evidence type="ECO:0000313" key="13">
    <source>
        <dbReference type="Proteomes" id="UP000192907"/>
    </source>
</evidence>
<dbReference type="EMBL" id="FWZT01000002">
    <property type="protein sequence ID" value="SME97220.1"/>
    <property type="molecule type" value="Genomic_DNA"/>
</dbReference>
<keyword evidence="9" id="KW-0472">Membrane</keyword>
<evidence type="ECO:0000256" key="7">
    <source>
        <dbReference type="ARBA" id="ARBA00023065"/>
    </source>
</evidence>
<evidence type="ECO:0000259" key="11">
    <source>
        <dbReference type="Pfam" id="PF13609"/>
    </source>
</evidence>
<evidence type="ECO:0000256" key="1">
    <source>
        <dbReference type="ARBA" id="ARBA00004571"/>
    </source>
</evidence>
<keyword evidence="7" id="KW-0406">Ion transport</keyword>
<evidence type="ECO:0000256" key="10">
    <source>
        <dbReference type="ARBA" id="ARBA00023237"/>
    </source>
</evidence>
<name>A0A1Y6B7L8_9BACT</name>
<feature type="domain" description="Porin" evidence="11">
    <location>
        <begin position="20"/>
        <end position="313"/>
    </location>
</feature>
<organism evidence="12 13">
    <name type="scientific">Pseudobacteriovorax antillogorgiicola</name>
    <dbReference type="NCBI Taxonomy" id="1513793"/>
    <lineage>
        <taxon>Bacteria</taxon>
        <taxon>Pseudomonadati</taxon>
        <taxon>Bdellovibrionota</taxon>
        <taxon>Oligoflexia</taxon>
        <taxon>Oligoflexales</taxon>
        <taxon>Pseudobacteriovoracaceae</taxon>
        <taxon>Pseudobacteriovorax</taxon>
    </lineage>
</organism>
<dbReference type="SUPFAM" id="SSF56935">
    <property type="entry name" value="Porins"/>
    <property type="match status" value="1"/>
</dbReference>
<dbReference type="Pfam" id="PF13609">
    <property type="entry name" value="Porin_4"/>
    <property type="match status" value="1"/>
</dbReference>
<keyword evidence="10" id="KW-0998">Cell outer membrane</keyword>
<evidence type="ECO:0000256" key="3">
    <source>
        <dbReference type="ARBA" id="ARBA00022448"/>
    </source>
</evidence>
<proteinExistence type="predicted"/>
<dbReference type="PANTHER" id="PTHR34501:SF9">
    <property type="entry name" value="MAJOR OUTER MEMBRANE PROTEIN P.IA"/>
    <property type="match status" value="1"/>
</dbReference>
<dbReference type="Proteomes" id="UP000192907">
    <property type="component" value="Unassembled WGS sequence"/>
</dbReference>
<evidence type="ECO:0000256" key="6">
    <source>
        <dbReference type="ARBA" id="ARBA00022729"/>
    </source>
</evidence>
<evidence type="ECO:0000256" key="2">
    <source>
        <dbReference type="ARBA" id="ARBA00011233"/>
    </source>
</evidence>
<keyword evidence="13" id="KW-1185">Reference proteome</keyword>
<protein>
    <submittedName>
        <fullName evidence="12">Outer membrane protein (Porin)</fullName>
    </submittedName>
</protein>
<dbReference type="InterPro" id="IPR050298">
    <property type="entry name" value="Gram-neg_bact_OMP"/>
</dbReference>
<keyword evidence="4" id="KW-1134">Transmembrane beta strand</keyword>
<dbReference type="CDD" id="cd00342">
    <property type="entry name" value="gram_neg_porins"/>
    <property type="match status" value="1"/>
</dbReference>
<comment type="subcellular location">
    <subcellularLocation>
        <location evidence="1">Cell outer membrane</location>
        <topology evidence="1">Multi-pass membrane protein</topology>
    </subcellularLocation>
</comment>
<gene>
    <name evidence="12" type="ORF">SAMN06296036_102346</name>
</gene>
<dbReference type="RefSeq" id="WP_132315086.1">
    <property type="nucleotide sequence ID" value="NZ_FWZT01000002.1"/>
</dbReference>
<dbReference type="GO" id="GO:0006811">
    <property type="term" value="P:monoatomic ion transport"/>
    <property type="evidence" value="ECO:0007669"/>
    <property type="project" value="UniProtKB-KW"/>
</dbReference>
<evidence type="ECO:0000256" key="4">
    <source>
        <dbReference type="ARBA" id="ARBA00022452"/>
    </source>
</evidence>
<dbReference type="InterPro" id="IPR033900">
    <property type="entry name" value="Gram_neg_porin_domain"/>
</dbReference>
<keyword evidence="8" id="KW-0626">Porin</keyword>
<dbReference type="GO" id="GO:0046930">
    <property type="term" value="C:pore complex"/>
    <property type="evidence" value="ECO:0007669"/>
    <property type="project" value="UniProtKB-KW"/>
</dbReference>
<sequence length="347" mass="37356">MFRHLGLWSVGALAIGYGIPQIAVASDVKVYGKLIGAYAQQSTSEAELSGTRVSSSGSRFGIKASEKIDDNHEVFAKVEFGLSLTSASSTVSKRDQYLGLKTDIGSFSIGIRDTPYKKAKVDIFADTFGDHNAIISSGIERRGEQALAYMSPEIAGLQVYAQYSDAAQPGFDGSENFFSVSLTYKLAPLKVMLAHEKIARQDYQDDDDQSVSADDLTATKLTVTGKFGDASAAVVYEMIADETGDTQLDRTAYGANGTYRVGQWEGLLEYLIASESETEAGKDGATMATFAVKRHLSDQFSYYLMASNLSNDENGSYKPKAFSSDLTASGTAEESYTSAGVGMIFKF</sequence>
<dbReference type="GO" id="GO:0015288">
    <property type="term" value="F:porin activity"/>
    <property type="evidence" value="ECO:0007669"/>
    <property type="project" value="UniProtKB-KW"/>
</dbReference>
<evidence type="ECO:0000256" key="8">
    <source>
        <dbReference type="ARBA" id="ARBA00023114"/>
    </source>
</evidence>
<dbReference type="STRING" id="1513793.SAMN06296036_102346"/>
<dbReference type="AlphaFoldDB" id="A0A1Y6B7L8"/>
<dbReference type="InterPro" id="IPR023614">
    <property type="entry name" value="Porin_dom_sf"/>
</dbReference>
<dbReference type="Gene3D" id="2.40.160.10">
    <property type="entry name" value="Porin"/>
    <property type="match status" value="1"/>
</dbReference>
<comment type="subunit">
    <text evidence="2">Homotrimer.</text>
</comment>
<keyword evidence="5" id="KW-0812">Transmembrane</keyword>
<dbReference type="GO" id="GO:0009279">
    <property type="term" value="C:cell outer membrane"/>
    <property type="evidence" value="ECO:0007669"/>
    <property type="project" value="UniProtKB-SubCell"/>
</dbReference>
<accession>A0A1Y6B7L8</accession>
<dbReference type="PANTHER" id="PTHR34501">
    <property type="entry name" value="PROTEIN YDDL-RELATED"/>
    <property type="match status" value="1"/>
</dbReference>